<dbReference type="EMBL" id="BARU01007576">
    <property type="protein sequence ID" value="GAH46289.1"/>
    <property type="molecule type" value="Genomic_DNA"/>
</dbReference>
<name>X1GXC7_9ZZZZ</name>
<protein>
    <submittedName>
        <fullName evidence="1">Uncharacterized protein</fullName>
    </submittedName>
</protein>
<proteinExistence type="predicted"/>
<reference evidence="1" key="1">
    <citation type="journal article" date="2014" name="Front. Microbiol.">
        <title>High frequency of phylogenetically diverse reductive dehalogenase-homologous genes in deep subseafloor sedimentary metagenomes.</title>
        <authorList>
            <person name="Kawai M."/>
            <person name="Futagami T."/>
            <person name="Toyoda A."/>
            <person name="Takaki Y."/>
            <person name="Nishi S."/>
            <person name="Hori S."/>
            <person name="Arai W."/>
            <person name="Tsubouchi T."/>
            <person name="Morono Y."/>
            <person name="Uchiyama I."/>
            <person name="Ito T."/>
            <person name="Fujiyama A."/>
            <person name="Inagaki F."/>
            <person name="Takami H."/>
        </authorList>
    </citation>
    <scope>NUCLEOTIDE SEQUENCE</scope>
    <source>
        <strain evidence="1">Expedition CK06-06</strain>
    </source>
</reference>
<feature type="non-terminal residue" evidence="1">
    <location>
        <position position="1"/>
    </location>
</feature>
<comment type="caution">
    <text evidence="1">The sequence shown here is derived from an EMBL/GenBank/DDBJ whole genome shotgun (WGS) entry which is preliminary data.</text>
</comment>
<gene>
    <name evidence="1" type="ORF">S03H2_14920</name>
</gene>
<evidence type="ECO:0000313" key="1">
    <source>
        <dbReference type="EMBL" id="GAH46289.1"/>
    </source>
</evidence>
<sequence length="69" mass="7820">AVHVAVMRDDRLIIHASGGGQLTETIEDARRDNAYVKQRSLTKVTAYRKGRYGQSYKIIDPFLVKKKGE</sequence>
<organism evidence="1">
    <name type="scientific">marine sediment metagenome</name>
    <dbReference type="NCBI Taxonomy" id="412755"/>
    <lineage>
        <taxon>unclassified sequences</taxon>
        <taxon>metagenomes</taxon>
        <taxon>ecological metagenomes</taxon>
    </lineage>
</organism>
<accession>X1GXC7</accession>
<dbReference type="AlphaFoldDB" id="X1GXC7"/>